<dbReference type="EMBL" id="BKCN01000005">
    <property type="protein sequence ID" value="GER03586.1"/>
    <property type="molecule type" value="Genomic_DNA"/>
</dbReference>
<feature type="transmembrane region" description="Helical" evidence="2">
    <location>
        <begin position="6"/>
        <end position="25"/>
    </location>
</feature>
<dbReference type="Proteomes" id="UP000324996">
    <property type="component" value="Unassembled WGS sequence"/>
</dbReference>
<keyword evidence="2" id="KW-0812">Transmembrane</keyword>
<name>A0A5A7N997_9PROT</name>
<feature type="transmembrane region" description="Helical" evidence="2">
    <location>
        <begin position="41"/>
        <end position="62"/>
    </location>
</feature>
<evidence type="ECO:0000256" key="1">
    <source>
        <dbReference type="SAM" id="MobiDB-lite"/>
    </source>
</evidence>
<gene>
    <name evidence="3" type="ORF">JCM17846_12680</name>
</gene>
<organism evidence="3 4">
    <name type="scientific">Iodidimonas nitroreducens</name>
    <dbReference type="NCBI Taxonomy" id="1236968"/>
    <lineage>
        <taxon>Bacteria</taxon>
        <taxon>Pseudomonadati</taxon>
        <taxon>Pseudomonadota</taxon>
        <taxon>Alphaproteobacteria</taxon>
        <taxon>Iodidimonadales</taxon>
        <taxon>Iodidimonadaceae</taxon>
        <taxon>Iodidimonas</taxon>
    </lineage>
</organism>
<evidence type="ECO:0000256" key="2">
    <source>
        <dbReference type="SAM" id="Phobius"/>
    </source>
</evidence>
<proteinExistence type="predicted"/>
<keyword evidence="2" id="KW-0472">Membrane</keyword>
<comment type="caution">
    <text evidence="3">The sequence shown here is derived from an EMBL/GenBank/DDBJ whole genome shotgun (WGS) entry which is preliminary data.</text>
</comment>
<keyword evidence="2" id="KW-1133">Transmembrane helix</keyword>
<feature type="region of interest" description="Disordered" evidence="1">
    <location>
        <begin position="87"/>
        <end position="106"/>
    </location>
</feature>
<evidence type="ECO:0000313" key="3">
    <source>
        <dbReference type="EMBL" id="GER03586.1"/>
    </source>
</evidence>
<keyword evidence="4" id="KW-1185">Reference proteome</keyword>
<dbReference type="AlphaFoldDB" id="A0A5A7N997"/>
<evidence type="ECO:0000313" key="4">
    <source>
        <dbReference type="Proteomes" id="UP000324996"/>
    </source>
</evidence>
<reference evidence="3 4" key="1">
    <citation type="submission" date="2019-09" db="EMBL/GenBank/DDBJ databases">
        <title>NBRP : Genome information of microbial organism related human and environment.</title>
        <authorList>
            <person name="Hattori M."/>
            <person name="Oshima K."/>
            <person name="Inaba H."/>
            <person name="Suda W."/>
            <person name="Sakamoto M."/>
            <person name="Iino T."/>
            <person name="Kitahara M."/>
            <person name="Oshida Y."/>
            <person name="Iida T."/>
            <person name="Kudo T."/>
            <person name="Itoh T."/>
            <person name="Ohkuma M."/>
        </authorList>
    </citation>
    <scope>NUCLEOTIDE SEQUENCE [LARGE SCALE GENOMIC DNA]</scope>
    <source>
        <strain evidence="3 4">Q-1</strain>
    </source>
</reference>
<dbReference type="RefSeq" id="WP_042086018.1">
    <property type="nucleotide sequence ID" value="NZ_BKCN01000005.1"/>
</dbReference>
<sequence>MSALLIRLGLFLLPFIFFFLWLLLVRHLKRAGGKINPKLDYAIMGAGLGFIGLYGAIFYFYAQSTPPAQDDLRYVPARMVDGEMVPGHFEKRGTEPPQSPVAPQEN</sequence>
<accession>A0A5A7N997</accession>
<protein>
    <submittedName>
        <fullName evidence="3">Uncharacterized protein</fullName>
    </submittedName>
</protein>